<evidence type="ECO:0000313" key="2">
    <source>
        <dbReference type="WBParaSite" id="ACRNAN_scaffold866.g24491.t1"/>
    </source>
</evidence>
<evidence type="ECO:0000313" key="1">
    <source>
        <dbReference type="Proteomes" id="UP000887540"/>
    </source>
</evidence>
<organism evidence="1 2">
    <name type="scientific">Acrobeloides nanus</name>
    <dbReference type="NCBI Taxonomy" id="290746"/>
    <lineage>
        <taxon>Eukaryota</taxon>
        <taxon>Metazoa</taxon>
        <taxon>Ecdysozoa</taxon>
        <taxon>Nematoda</taxon>
        <taxon>Chromadorea</taxon>
        <taxon>Rhabditida</taxon>
        <taxon>Tylenchina</taxon>
        <taxon>Cephalobomorpha</taxon>
        <taxon>Cephaloboidea</taxon>
        <taxon>Cephalobidae</taxon>
        <taxon>Acrobeloides</taxon>
    </lineage>
</organism>
<proteinExistence type="predicted"/>
<dbReference type="AlphaFoldDB" id="A0A914EKW4"/>
<reference evidence="2" key="1">
    <citation type="submission" date="2022-11" db="UniProtKB">
        <authorList>
            <consortium name="WormBaseParasite"/>
        </authorList>
    </citation>
    <scope>IDENTIFICATION</scope>
</reference>
<dbReference type="WBParaSite" id="ACRNAN_scaffold866.g24491.t1">
    <property type="protein sequence ID" value="ACRNAN_scaffold866.g24491.t1"/>
    <property type="gene ID" value="ACRNAN_scaffold866.g24491"/>
</dbReference>
<protein>
    <submittedName>
        <fullName evidence="2">Uncharacterized protein</fullName>
    </submittedName>
</protein>
<name>A0A914EKW4_9BILA</name>
<accession>A0A914EKW4</accession>
<sequence>MDTTNTSSYLSHSDRTTGFCTNSSQFIHEPMTKRPRTLCQDMFEPEHIAKDDSNDERRRKRIVKTFETARQNGIIGVSELCERLMVDTNLWLVEVIDARPRIYEGNFNDEECDRLLNAGHVILVKLNVSIANGIANEVKDTFLDLALDVELSLNDLQSAKKDLHVGTWDTPMEEGV</sequence>
<keyword evidence="1" id="KW-1185">Reference proteome</keyword>
<dbReference type="Proteomes" id="UP000887540">
    <property type="component" value="Unplaced"/>
</dbReference>